<dbReference type="InterPro" id="IPR021321">
    <property type="entry name" value="DUF2922"/>
</dbReference>
<dbReference type="Pfam" id="PF11148">
    <property type="entry name" value="DUF2922"/>
    <property type="match status" value="1"/>
</dbReference>
<dbReference type="OrthoDB" id="9795264at2"/>
<evidence type="ECO:0000313" key="3">
    <source>
        <dbReference type="Proteomes" id="UP000216024"/>
    </source>
</evidence>
<evidence type="ECO:0000256" key="1">
    <source>
        <dbReference type="SAM" id="MobiDB-lite"/>
    </source>
</evidence>
<feature type="region of interest" description="Disordered" evidence="1">
    <location>
        <begin position="1"/>
        <end position="20"/>
    </location>
</feature>
<name>A0A267MNW9_9FIRM</name>
<dbReference type="RefSeq" id="WP_095130848.1">
    <property type="nucleotide sequence ID" value="NZ_NIBG01000002.1"/>
</dbReference>
<gene>
    <name evidence="2" type="ORF">CCE28_02990</name>
</gene>
<comment type="caution">
    <text evidence="2">The sequence shown here is derived from an EMBL/GenBank/DDBJ whole genome shotgun (WGS) entry which is preliminary data.</text>
</comment>
<sequence>MKKLEMKFRNEMEKTSSTRVDHARNDVTVEEVRSAMEAVIAEQVFKGEKGKI</sequence>
<protein>
    <submittedName>
        <fullName evidence="2">Uncharacterized protein</fullName>
    </submittedName>
</protein>
<dbReference type="EMBL" id="NIBG01000002">
    <property type="protein sequence ID" value="PAB60523.1"/>
    <property type="molecule type" value="Genomic_DNA"/>
</dbReference>
<proteinExistence type="predicted"/>
<organism evidence="2 3">
    <name type="scientific">Anaeromicrobium sediminis</name>
    <dbReference type="NCBI Taxonomy" id="1478221"/>
    <lineage>
        <taxon>Bacteria</taxon>
        <taxon>Bacillati</taxon>
        <taxon>Bacillota</taxon>
        <taxon>Clostridia</taxon>
        <taxon>Peptostreptococcales</taxon>
        <taxon>Thermotaleaceae</taxon>
        <taxon>Anaeromicrobium</taxon>
    </lineage>
</organism>
<dbReference type="AlphaFoldDB" id="A0A267MNW9"/>
<dbReference type="Proteomes" id="UP000216024">
    <property type="component" value="Unassembled WGS sequence"/>
</dbReference>
<accession>A0A267MNW9</accession>
<evidence type="ECO:0000313" key="2">
    <source>
        <dbReference type="EMBL" id="PAB60523.1"/>
    </source>
</evidence>
<reference evidence="2 3" key="1">
    <citation type="submission" date="2017-06" db="EMBL/GenBank/DDBJ databases">
        <title>Draft genome sequence of anaerobic fermentative bacterium Anaeromicrobium sediminis DY2726D isolated from West Pacific Ocean sediments.</title>
        <authorList>
            <person name="Zeng X."/>
        </authorList>
    </citation>
    <scope>NUCLEOTIDE SEQUENCE [LARGE SCALE GENOMIC DNA]</scope>
    <source>
        <strain evidence="2 3">DY2726D</strain>
    </source>
</reference>
<keyword evidence="3" id="KW-1185">Reference proteome</keyword>